<dbReference type="EMBL" id="KV454475">
    <property type="protein sequence ID" value="ODV63557.1"/>
    <property type="molecule type" value="Genomic_DNA"/>
</dbReference>
<proteinExistence type="predicted"/>
<evidence type="ECO:0000313" key="2">
    <source>
        <dbReference type="Proteomes" id="UP000095038"/>
    </source>
</evidence>
<dbReference type="AlphaFoldDB" id="A0A1D2VPS9"/>
<keyword evidence="2" id="KW-1185">Reference proteome</keyword>
<gene>
    <name evidence="1" type="ORF">ASCRUDRAFT_73384</name>
</gene>
<organism evidence="1 2">
    <name type="scientific">Ascoidea rubescens DSM 1968</name>
    <dbReference type="NCBI Taxonomy" id="1344418"/>
    <lineage>
        <taxon>Eukaryota</taxon>
        <taxon>Fungi</taxon>
        <taxon>Dikarya</taxon>
        <taxon>Ascomycota</taxon>
        <taxon>Saccharomycotina</taxon>
        <taxon>Saccharomycetes</taxon>
        <taxon>Ascoideaceae</taxon>
        <taxon>Ascoidea</taxon>
    </lineage>
</organism>
<dbReference type="OrthoDB" id="4017072at2759"/>
<reference evidence="2" key="1">
    <citation type="submission" date="2016-05" db="EMBL/GenBank/DDBJ databases">
        <title>Comparative genomics of biotechnologically important yeasts.</title>
        <authorList>
            <consortium name="DOE Joint Genome Institute"/>
            <person name="Riley R."/>
            <person name="Haridas S."/>
            <person name="Wolfe K.H."/>
            <person name="Lopes M.R."/>
            <person name="Hittinger C.T."/>
            <person name="Goker M."/>
            <person name="Salamov A."/>
            <person name="Wisecaver J."/>
            <person name="Long T.M."/>
            <person name="Aerts A.L."/>
            <person name="Barry K."/>
            <person name="Choi C."/>
            <person name="Clum A."/>
            <person name="Coughlan A.Y."/>
            <person name="Deshpande S."/>
            <person name="Douglass A.P."/>
            <person name="Hanson S.J."/>
            <person name="Klenk H.-P."/>
            <person name="Labutti K."/>
            <person name="Lapidus A."/>
            <person name="Lindquist E."/>
            <person name="Lipzen A."/>
            <person name="Meier-Kolthoff J.P."/>
            <person name="Ohm R.A."/>
            <person name="Otillar R.P."/>
            <person name="Pangilinan J."/>
            <person name="Peng Y."/>
            <person name="Rokas A."/>
            <person name="Rosa C.A."/>
            <person name="Scheuner C."/>
            <person name="Sibirny A.A."/>
            <person name="Slot J.C."/>
            <person name="Stielow J.B."/>
            <person name="Sun H."/>
            <person name="Kurtzman C.P."/>
            <person name="Blackwell M."/>
            <person name="Grigoriev I.V."/>
            <person name="Jeffries T.W."/>
        </authorList>
    </citation>
    <scope>NUCLEOTIDE SEQUENCE [LARGE SCALE GENOMIC DNA]</scope>
    <source>
        <strain evidence="2">DSM 1968</strain>
    </source>
</reference>
<dbReference type="InParanoid" id="A0A1D2VPS9"/>
<name>A0A1D2VPS9_9ASCO</name>
<dbReference type="Proteomes" id="UP000095038">
    <property type="component" value="Unassembled WGS sequence"/>
</dbReference>
<sequence length="287" mass="33841">MYKGKKNIDYSHYDFASVLSYTRYIFKRIESPSIEIVGTMLLGETQFHPEEVYKLYSRVIYSKSPEKDRKFNSITGVYLIPNEDCLASLLTCSLKIKKLDKEIPDSSEHKCYDAETGYLMWEDKYAVQVAISEFKKWVRFSNLKEEDENAESESIQNSFDDYVLPSNELWILYIKVLFKYNYLDHLSDILRWWERLSFNPNKRCLLHLMASLPEDVANVLRKHAESNLKEAVAGDVPDSADEHISYETCKDDFRFTNWPWPTEFELQDFRIDYVSTMKNKQAVEDAL</sequence>
<protein>
    <submittedName>
        <fullName evidence="1">Uncharacterized protein</fullName>
    </submittedName>
</protein>
<dbReference type="RefSeq" id="XP_020049864.1">
    <property type="nucleotide sequence ID" value="XM_020192263.1"/>
</dbReference>
<dbReference type="GeneID" id="30965899"/>
<evidence type="ECO:0000313" key="1">
    <source>
        <dbReference type="EMBL" id="ODV63557.1"/>
    </source>
</evidence>
<accession>A0A1D2VPS9</accession>